<dbReference type="EMBL" id="JAPZBT010000001">
    <property type="protein sequence ID" value="KAJ5383254.1"/>
    <property type="molecule type" value="Genomic_DNA"/>
</dbReference>
<evidence type="ECO:0000313" key="1">
    <source>
        <dbReference type="EMBL" id="KAJ5383254.1"/>
    </source>
</evidence>
<keyword evidence="2" id="KW-1185">Reference proteome</keyword>
<proteinExistence type="predicted"/>
<dbReference type="Proteomes" id="UP001147752">
    <property type="component" value="Unassembled WGS sequence"/>
</dbReference>
<accession>A0A9W9STI2</accession>
<name>A0A9W9STI2_9EURO</name>
<protein>
    <submittedName>
        <fullName evidence="1">Uncharacterized protein</fullName>
    </submittedName>
</protein>
<dbReference type="GeneID" id="81458078"/>
<comment type="caution">
    <text evidence="1">The sequence shown here is derived from an EMBL/GenBank/DDBJ whole genome shotgun (WGS) entry which is preliminary data.</text>
</comment>
<organism evidence="1 2">
    <name type="scientific">Penicillium concentricum</name>
    <dbReference type="NCBI Taxonomy" id="293559"/>
    <lineage>
        <taxon>Eukaryota</taxon>
        <taxon>Fungi</taxon>
        <taxon>Dikarya</taxon>
        <taxon>Ascomycota</taxon>
        <taxon>Pezizomycotina</taxon>
        <taxon>Eurotiomycetes</taxon>
        <taxon>Eurotiomycetidae</taxon>
        <taxon>Eurotiales</taxon>
        <taxon>Aspergillaceae</taxon>
        <taxon>Penicillium</taxon>
    </lineage>
</organism>
<gene>
    <name evidence="1" type="ORF">N7517_001165</name>
</gene>
<evidence type="ECO:0000313" key="2">
    <source>
        <dbReference type="Proteomes" id="UP001147752"/>
    </source>
</evidence>
<reference evidence="1" key="2">
    <citation type="journal article" date="2023" name="IMA Fungus">
        <title>Comparative genomic study of the Penicillium genus elucidates a diverse pangenome and 15 lateral gene transfer events.</title>
        <authorList>
            <person name="Petersen C."/>
            <person name="Sorensen T."/>
            <person name="Nielsen M.R."/>
            <person name="Sondergaard T.E."/>
            <person name="Sorensen J.L."/>
            <person name="Fitzpatrick D.A."/>
            <person name="Frisvad J.C."/>
            <person name="Nielsen K.L."/>
        </authorList>
    </citation>
    <scope>NUCLEOTIDE SEQUENCE</scope>
    <source>
        <strain evidence="1">IBT 3081</strain>
    </source>
</reference>
<dbReference type="OrthoDB" id="4361550at2759"/>
<dbReference type="AlphaFoldDB" id="A0A9W9STI2"/>
<reference evidence="1" key="1">
    <citation type="submission" date="2022-12" db="EMBL/GenBank/DDBJ databases">
        <authorList>
            <person name="Petersen C."/>
        </authorList>
    </citation>
    <scope>NUCLEOTIDE SEQUENCE</scope>
    <source>
        <strain evidence="1">IBT 3081</strain>
    </source>
</reference>
<dbReference type="RefSeq" id="XP_056583030.1">
    <property type="nucleotide sequence ID" value="XM_056718895.1"/>
</dbReference>
<sequence>MQRQIVGTLDARFLDRIQQDILEHRNDQEYDVLYLTSVPDSRHNFRVRIEDFPSLDFDNSDQLSQRLLYAYTHLDQAHPLGVPFIISQVCKPACIRADHPHPKNSPSASSYT</sequence>